<dbReference type="GO" id="GO:0046872">
    <property type="term" value="F:metal ion binding"/>
    <property type="evidence" value="ECO:0007669"/>
    <property type="project" value="UniProtKB-KW"/>
</dbReference>
<comment type="similarity">
    <text evidence="2">Belongs to the TfdA dioxygenase family.</text>
</comment>
<keyword evidence="4 8" id="KW-0223">Dioxygenase</keyword>
<dbReference type="GO" id="GO:0005737">
    <property type="term" value="C:cytoplasm"/>
    <property type="evidence" value="ECO:0007669"/>
    <property type="project" value="TreeGrafter"/>
</dbReference>
<dbReference type="EMBL" id="MIPT01000001">
    <property type="protein sequence ID" value="OHT19346.1"/>
    <property type="molecule type" value="Genomic_DNA"/>
</dbReference>
<dbReference type="EC" id="1.-.-.-" evidence="8"/>
<protein>
    <submittedName>
        <fullName evidence="8">Putative dioxygenase</fullName>
        <ecNumber evidence="8">1.-.-.-</ecNumber>
    </submittedName>
</protein>
<evidence type="ECO:0000259" key="7">
    <source>
        <dbReference type="Pfam" id="PF02668"/>
    </source>
</evidence>
<dbReference type="InterPro" id="IPR042098">
    <property type="entry name" value="TauD-like_sf"/>
</dbReference>
<gene>
    <name evidence="8" type="ORF">BHE75_01331</name>
</gene>
<dbReference type="SUPFAM" id="SSF51197">
    <property type="entry name" value="Clavaminate synthase-like"/>
    <property type="match status" value="1"/>
</dbReference>
<dbReference type="RefSeq" id="WP_070933240.1">
    <property type="nucleotide sequence ID" value="NZ_MIPT01000001.1"/>
</dbReference>
<dbReference type="InterPro" id="IPR051323">
    <property type="entry name" value="AtsK-like"/>
</dbReference>
<dbReference type="AlphaFoldDB" id="A0A1S1HCP1"/>
<evidence type="ECO:0000256" key="3">
    <source>
        <dbReference type="ARBA" id="ARBA00022723"/>
    </source>
</evidence>
<dbReference type="GO" id="GO:0016706">
    <property type="term" value="F:2-oxoglutarate-dependent dioxygenase activity"/>
    <property type="evidence" value="ECO:0007669"/>
    <property type="project" value="TreeGrafter"/>
</dbReference>
<keyword evidence="9" id="KW-1185">Reference proteome</keyword>
<keyword evidence="5 8" id="KW-0560">Oxidoreductase</keyword>
<dbReference type="PANTHER" id="PTHR30468">
    <property type="entry name" value="ALPHA-KETOGLUTARATE-DEPENDENT SULFONATE DIOXYGENASE"/>
    <property type="match status" value="1"/>
</dbReference>
<organism evidence="8 9">
    <name type="scientific">Edaphosphingomonas haloaromaticamans</name>
    <dbReference type="NCBI Taxonomy" id="653954"/>
    <lineage>
        <taxon>Bacteria</taxon>
        <taxon>Pseudomonadati</taxon>
        <taxon>Pseudomonadota</taxon>
        <taxon>Alphaproteobacteria</taxon>
        <taxon>Sphingomonadales</taxon>
        <taxon>Rhizorhabdaceae</taxon>
        <taxon>Edaphosphingomonas</taxon>
    </lineage>
</organism>
<evidence type="ECO:0000313" key="8">
    <source>
        <dbReference type="EMBL" id="OHT19346.1"/>
    </source>
</evidence>
<comment type="caution">
    <text evidence="8">The sequence shown here is derived from an EMBL/GenBank/DDBJ whole genome shotgun (WGS) entry which is preliminary data.</text>
</comment>
<evidence type="ECO:0000256" key="2">
    <source>
        <dbReference type="ARBA" id="ARBA00005896"/>
    </source>
</evidence>
<sequence length="311" mass="34531">MTAIQQRFVNAREAESPLDIVPVAGRIGAEIRGIALSGDLDDATIAAIRAALVRHKVIFFRDQHELDDARQEAFAEKLGEPVAHPTVPVAEGSRFLLELDSREGYAASSWHTDVTFVPAYPEASILRAIVIPEAGGDTLWANTVTAYEELPEPLRLLVDNLKAVHTNLYDYAGHFANLPQDKLEQHRAIFASTVYETEHPVVRVHPESGERSLLLGHFVKQFVGLNGADSQRLLAVLQDHVVKPENTVRWRWRAGDVAIWDNRATQHRAIADFGLQRRHLRRATIAGTVPVGIDGKESRLLKPEPLLQAAE</sequence>
<dbReference type="Gene3D" id="3.60.130.10">
    <property type="entry name" value="Clavaminate synthase-like"/>
    <property type="match status" value="1"/>
</dbReference>
<dbReference type="FunFam" id="3.60.130.10:FF:000002">
    <property type="entry name" value="Alpha-ketoglutarate-dependent taurine dioxygenase"/>
    <property type="match status" value="1"/>
</dbReference>
<evidence type="ECO:0000256" key="4">
    <source>
        <dbReference type="ARBA" id="ARBA00022964"/>
    </source>
</evidence>
<keyword evidence="3" id="KW-0479">Metal-binding</keyword>
<keyword evidence="6" id="KW-0408">Iron</keyword>
<reference evidence="8 9" key="1">
    <citation type="submission" date="2016-09" db="EMBL/GenBank/DDBJ databases">
        <title>Metabolic pathway, cell adaptation mechanisms and a novel monoxygenase revealed through proteogenomic-transcription analysis of a Sphingomonas haloaromaticamans strain degrading the fungicide ortho-phenylphenol.</title>
        <authorList>
            <person name="Perruchon C."/>
            <person name="Papadopoulou E.S."/>
            <person name="Rousidou C."/>
            <person name="Vasileiadis S."/>
            <person name="Tanou G."/>
            <person name="Amoutzias G."/>
            <person name="Molassiotis A."/>
            <person name="Karpouzas D.G."/>
        </authorList>
    </citation>
    <scope>NUCLEOTIDE SEQUENCE [LARGE SCALE GENOMIC DNA]</scope>
    <source>
        <strain evidence="8 9">P3</strain>
    </source>
</reference>
<evidence type="ECO:0000256" key="5">
    <source>
        <dbReference type="ARBA" id="ARBA00023002"/>
    </source>
</evidence>
<feature type="domain" description="TauD/TfdA-like" evidence="7">
    <location>
        <begin position="21"/>
        <end position="284"/>
    </location>
</feature>
<dbReference type="InterPro" id="IPR003819">
    <property type="entry name" value="TauD/TfdA-like"/>
</dbReference>
<accession>A0A1S1HCP1</accession>
<evidence type="ECO:0000313" key="9">
    <source>
        <dbReference type="Proteomes" id="UP000179467"/>
    </source>
</evidence>
<dbReference type="Pfam" id="PF02668">
    <property type="entry name" value="TauD"/>
    <property type="match status" value="1"/>
</dbReference>
<name>A0A1S1HCP1_9SPHN</name>
<evidence type="ECO:0000256" key="1">
    <source>
        <dbReference type="ARBA" id="ARBA00001954"/>
    </source>
</evidence>
<evidence type="ECO:0000256" key="6">
    <source>
        <dbReference type="ARBA" id="ARBA00023004"/>
    </source>
</evidence>
<dbReference type="PANTHER" id="PTHR30468:SF5">
    <property type="entry name" value="ALPHA-KETOGLUTARATE-DEPENDENT SULFATE ESTER DIOXYGENASE"/>
    <property type="match status" value="1"/>
</dbReference>
<dbReference type="OrthoDB" id="7209371at2"/>
<proteinExistence type="inferred from homology"/>
<dbReference type="Proteomes" id="UP000179467">
    <property type="component" value="Unassembled WGS sequence"/>
</dbReference>
<comment type="cofactor">
    <cofactor evidence="1">
        <name>Fe(2+)</name>
        <dbReference type="ChEBI" id="CHEBI:29033"/>
    </cofactor>
</comment>